<dbReference type="InterPro" id="IPR003661">
    <property type="entry name" value="HisK_dim/P_dom"/>
</dbReference>
<dbReference type="SUPFAM" id="SSF47384">
    <property type="entry name" value="Homodimeric domain of signal transducing histidine kinase"/>
    <property type="match status" value="1"/>
</dbReference>
<dbReference type="InterPro" id="IPR011990">
    <property type="entry name" value="TPR-like_helical_dom_sf"/>
</dbReference>
<dbReference type="SUPFAM" id="SSF48452">
    <property type="entry name" value="TPR-like"/>
    <property type="match status" value="2"/>
</dbReference>
<dbReference type="eggNOG" id="COG0457">
    <property type="taxonomic scope" value="Bacteria"/>
</dbReference>
<dbReference type="CDD" id="cd00082">
    <property type="entry name" value="HisKA"/>
    <property type="match status" value="1"/>
</dbReference>
<dbReference type="InterPro" id="IPR036097">
    <property type="entry name" value="HisK_dim/P_sf"/>
</dbReference>
<dbReference type="GO" id="GO:0005737">
    <property type="term" value="C:cytoplasm"/>
    <property type="evidence" value="ECO:0007669"/>
    <property type="project" value="UniProtKB-SubCell"/>
</dbReference>
<protein>
    <recommendedName>
        <fullName evidence="3">histidine kinase</fullName>
        <ecNumber evidence="3">2.7.13.3</ecNumber>
    </recommendedName>
</protein>
<evidence type="ECO:0000256" key="1">
    <source>
        <dbReference type="ARBA" id="ARBA00000085"/>
    </source>
</evidence>
<evidence type="ECO:0000313" key="9">
    <source>
        <dbReference type="EMBL" id="AEE52537.1"/>
    </source>
</evidence>
<comment type="similarity">
    <text evidence="7">Belongs to the Rap family.</text>
</comment>
<keyword evidence="8" id="KW-1133">Transmembrane helix</keyword>
<evidence type="ECO:0000256" key="5">
    <source>
        <dbReference type="ARBA" id="ARBA00022737"/>
    </source>
</evidence>
<keyword evidence="6" id="KW-0802">TPR repeat</keyword>
<evidence type="ECO:0000256" key="2">
    <source>
        <dbReference type="ARBA" id="ARBA00004496"/>
    </source>
</evidence>
<dbReference type="GO" id="GO:0000155">
    <property type="term" value="F:phosphorelay sensor kinase activity"/>
    <property type="evidence" value="ECO:0007669"/>
    <property type="project" value="InterPro"/>
</dbReference>
<keyword evidence="9" id="KW-0808">Transferase</keyword>
<evidence type="ECO:0000256" key="6">
    <source>
        <dbReference type="ARBA" id="ARBA00022803"/>
    </source>
</evidence>
<dbReference type="InterPro" id="IPR019734">
    <property type="entry name" value="TPR_rpt"/>
</dbReference>
<sequence>MKTLRFFHTSRIPLASIISTLVLLFGGLLAYAQLTPYNPQKLAALKKRLPQTEIRSEKARVLLDLHDQLMYSNFAEAYAYNNQALNLAQNLNDKVLMSRAFGNKGNEYFDEADLDKALYYYLKSSDLIDIEEQPLIMALNFSNMANVFALKGDYPTSMEYAYRAIALCKKSPTGLNLKCHTRANLAESYVSLQQFEKAEYLLKLNVKELKTIVSPTVKAMTLSNLGTVYRHKKKNDIAINYIQGALQETEPFGLNYFIASACANLSDLYLLDNRPKLGLPFARRAHHLSMLNEDAQVQTIACRNMARIFLHLGQLDSAHHYVKYALSIAQNKGIQTLQPLVLRTYSAVLKKLKQYQPSLEALKQARMISDSIFSDDTKAESTNRLEAFSVLEAQQNLDQYYAGRLNKVKWWKYIMMITVGLVFLIGLGIYSLYRQRQAANKILTQKGIDIDTQRKLLLDLNQIKDQLFAAIARDLRAPLQSIQSVLANLNQSSKSFTQSQESVILVQLHQQTVRTITLMEDLLFTARVQMQYYQPLRQEFQLKSLTDELDKNLRLLNDGSLAPIIYHIPEDLYLYGDLTMLKMALRNLFLIMVHRPDQLAFPISLSAWRTEEGVTIRLADVQEIDAVARLTQNLTYSKPYWDISLIKTFIESYGGKLNACPEGKGYDIVVPGLA</sequence>
<dbReference type="Gene3D" id="1.10.287.130">
    <property type="match status" value="1"/>
</dbReference>
<organism evidence="9 10">
    <name type="scientific">Haliscomenobacter hydrossis (strain ATCC 27775 / DSM 1100 / LMG 10767 / O)</name>
    <dbReference type="NCBI Taxonomy" id="760192"/>
    <lineage>
        <taxon>Bacteria</taxon>
        <taxon>Pseudomonadati</taxon>
        <taxon>Bacteroidota</taxon>
        <taxon>Saprospiria</taxon>
        <taxon>Saprospirales</taxon>
        <taxon>Haliscomenobacteraceae</taxon>
        <taxon>Haliscomenobacter</taxon>
    </lineage>
</organism>
<reference key="2">
    <citation type="submission" date="2011-04" db="EMBL/GenBank/DDBJ databases">
        <title>Complete sequence of chromosome of Haliscomenobacter hydrossis DSM 1100.</title>
        <authorList>
            <consortium name="US DOE Joint Genome Institute (JGI-PGF)"/>
            <person name="Lucas S."/>
            <person name="Han J."/>
            <person name="Lapidus A."/>
            <person name="Bruce D."/>
            <person name="Goodwin L."/>
            <person name="Pitluck S."/>
            <person name="Peters L."/>
            <person name="Kyrpides N."/>
            <person name="Mavromatis K."/>
            <person name="Ivanova N."/>
            <person name="Ovchinnikova G."/>
            <person name="Pagani I."/>
            <person name="Daligault H."/>
            <person name="Detter J.C."/>
            <person name="Han C."/>
            <person name="Land M."/>
            <person name="Hauser L."/>
            <person name="Markowitz V."/>
            <person name="Cheng J.-F."/>
            <person name="Hugenholtz P."/>
            <person name="Woyke T."/>
            <person name="Wu D."/>
            <person name="Verbarg S."/>
            <person name="Frueling A."/>
            <person name="Brambilla E."/>
            <person name="Klenk H.-P."/>
            <person name="Eisen J.A."/>
        </authorList>
    </citation>
    <scope>NUCLEOTIDE SEQUENCE</scope>
    <source>
        <strain>DSM 1100</strain>
    </source>
</reference>
<dbReference type="AlphaFoldDB" id="F4KWQ4"/>
<dbReference type="eggNOG" id="COG2205">
    <property type="taxonomic scope" value="Bacteria"/>
</dbReference>
<keyword evidence="10" id="KW-1185">Reference proteome</keyword>
<dbReference type="KEGG" id="hhy:Halhy_4703"/>
<keyword evidence="9" id="KW-0418">Kinase</keyword>
<dbReference type="EC" id="2.7.13.3" evidence="3"/>
<comment type="subcellular location">
    <subcellularLocation>
        <location evidence="2">Cytoplasm</location>
    </subcellularLocation>
</comment>
<reference evidence="9 10" key="1">
    <citation type="journal article" date="2011" name="Stand. Genomic Sci.">
        <title>Complete genome sequence of Haliscomenobacter hydrossis type strain (O).</title>
        <authorList>
            <consortium name="US DOE Joint Genome Institute (JGI-PGF)"/>
            <person name="Daligault H."/>
            <person name="Lapidus A."/>
            <person name="Zeytun A."/>
            <person name="Nolan M."/>
            <person name="Lucas S."/>
            <person name="Del Rio T.G."/>
            <person name="Tice H."/>
            <person name="Cheng J.F."/>
            <person name="Tapia R."/>
            <person name="Han C."/>
            <person name="Goodwin L."/>
            <person name="Pitluck S."/>
            <person name="Liolios K."/>
            <person name="Pagani I."/>
            <person name="Ivanova N."/>
            <person name="Huntemann M."/>
            <person name="Mavromatis K."/>
            <person name="Mikhailova N."/>
            <person name="Pati A."/>
            <person name="Chen A."/>
            <person name="Palaniappan K."/>
            <person name="Land M."/>
            <person name="Hauser L."/>
            <person name="Brambilla E.M."/>
            <person name="Rohde M."/>
            <person name="Verbarg S."/>
            <person name="Goker M."/>
            <person name="Bristow J."/>
            <person name="Eisen J.A."/>
            <person name="Markowitz V."/>
            <person name="Hugenholtz P."/>
            <person name="Kyrpides N.C."/>
            <person name="Klenk H.P."/>
            <person name="Woyke T."/>
        </authorList>
    </citation>
    <scope>NUCLEOTIDE SEQUENCE [LARGE SCALE GENOMIC DNA]</scope>
    <source>
        <strain evidence="10">ATCC 27775 / DSM 1100 / LMG 10767 / O</strain>
    </source>
</reference>
<accession>F4KWQ4</accession>
<evidence type="ECO:0000256" key="8">
    <source>
        <dbReference type="SAM" id="Phobius"/>
    </source>
</evidence>
<dbReference type="EMBL" id="CP002691">
    <property type="protein sequence ID" value="AEE52537.1"/>
    <property type="molecule type" value="Genomic_DNA"/>
</dbReference>
<evidence type="ECO:0000256" key="4">
    <source>
        <dbReference type="ARBA" id="ARBA00022490"/>
    </source>
</evidence>
<feature type="transmembrane region" description="Helical" evidence="8">
    <location>
        <begin position="410"/>
        <end position="433"/>
    </location>
</feature>
<gene>
    <name evidence="9" type="ordered locus">Halhy_4703</name>
</gene>
<proteinExistence type="inferred from homology"/>
<name>F4KWQ4_HALH1</name>
<dbReference type="HOGENOM" id="CLU_407568_0_0_10"/>
<evidence type="ECO:0000256" key="3">
    <source>
        <dbReference type="ARBA" id="ARBA00012438"/>
    </source>
</evidence>
<dbReference type="SMART" id="SM00028">
    <property type="entry name" value="TPR"/>
    <property type="match status" value="4"/>
</dbReference>
<dbReference type="PANTHER" id="PTHR46630">
    <property type="entry name" value="TETRATRICOPEPTIDE REPEAT PROTEIN 29"/>
    <property type="match status" value="1"/>
</dbReference>
<dbReference type="InterPro" id="IPR051476">
    <property type="entry name" value="Bac_ResReg_Asp_Phosphatase"/>
</dbReference>
<keyword evidence="4" id="KW-0963">Cytoplasm</keyword>
<keyword evidence="8" id="KW-0812">Transmembrane</keyword>
<evidence type="ECO:0000313" key="10">
    <source>
        <dbReference type="Proteomes" id="UP000008461"/>
    </source>
</evidence>
<evidence type="ECO:0000256" key="7">
    <source>
        <dbReference type="ARBA" id="ARBA00038253"/>
    </source>
</evidence>
<dbReference type="PANTHER" id="PTHR46630:SF1">
    <property type="entry name" value="TETRATRICOPEPTIDE REPEAT PROTEIN 29"/>
    <property type="match status" value="1"/>
</dbReference>
<dbReference type="STRING" id="760192.Halhy_4703"/>
<dbReference type="Gene3D" id="1.25.40.10">
    <property type="entry name" value="Tetratricopeptide repeat domain"/>
    <property type="match status" value="3"/>
</dbReference>
<keyword evidence="5" id="KW-0677">Repeat</keyword>
<keyword evidence="8" id="KW-0472">Membrane</keyword>
<comment type="catalytic activity">
    <reaction evidence="1">
        <text>ATP + protein L-histidine = ADP + protein N-phospho-L-histidine.</text>
        <dbReference type="EC" id="2.7.13.3"/>
    </reaction>
</comment>
<dbReference type="Proteomes" id="UP000008461">
    <property type="component" value="Chromosome"/>
</dbReference>